<feature type="compositionally biased region" description="Basic and acidic residues" evidence="1">
    <location>
        <begin position="24"/>
        <end position="50"/>
    </location>
</feature>
<gene>
    <name evidence="2" type="ORF">GSMUA_72020.1</name>
</gene>
<keyword evidence="4" id="KW-1185">Reference proteome</keyword>
<protein>
    <submittedName>
        <fullName evidence="2">(wild Malaysian banana) hypothetical protein</fullName>
    </submittedName>
</protein>
<name>A0A804I3R6_MUSAM</name>
<accession>A0A804I3R6</accession>
<proteinExistence type="predicted"/>
<organism evidence="3 4">
    <name type="scientific">Musa acuminata subsp. malaccensis</name>
    <name type="common">Wild banana</name>
    <name type="synonym">Musa malaccensis</name>
    <dbReference type="NCBI Taxonomy" id="214687"/>
    <lineage>
        <taxon>Eukaryota</taxon>
        <taxon>Viridiplantae</taxon>
        <taxon>Streptophyta</taxon>
        <taxon>Embryophyta</taxon>
        <taxon>Tracheophyta</taxon>
        <taxon>Spermatophyta</taxon>
        <taxon>Magnoliopsida</taxon>
        <taxon>Liliopsida</taxon>
        <taxon>Zingiberales</taxon>
        <taxon>Musaceae</taxon>
        <taxon>Musa</taxon>
    </lineage>
</organism>
<dbReference type="AlphaFoldDB" id="A0A804I3R6"/>
<reference evidence="2" key="1">
    <citation type="submission" date="2021-03" db="EMBL/GenBank/DDBJ databases">
        <authorList>
            <consortium name="Genoscope - CEA"/>
            <person name="William W."/>
        </authorList>
    </citation>
    <scope>NUCLEOTIDE SEQUENCE</scope>
    <source>
        <strain evidence="2">Doubled-haploid Pahang</strain>
    </source>
</reference>
<dbReference type="Gramene" id="Ma02_t17170.1">
    <property type="protein sequence ID" value="Ma02_p17170.1"/>
    <property type="gene ID" value="Ma02_g17170"/>
</dbReference>
<dbReference type="EnsemblPlants" id="Ma02_t17170.1">
    <property type="protein sequence ID" value="Ma02_p17170.1"/>
    <property type="gene ID" value="Ma02_g17170"/>
</dbReference>
<feature type="compositionally biased region" description="Polar residues" evidence="1">
    <location>
        <begin position="52"/>
        <end position="61"/>
    </location>
</feature>
<reference evidence="3" key="2">
    <citation type="submission" date="2021-05" db="UniProtKB">
        <authorList>
            <consortium name="EnsemblPlants"/>
        </authorList>
    </citation>
    <scope>IDENTIFICATION</scope>
    <source>
        <strain evidence="3">subsp. malaccensis</strain>
    </source>
</reference>
<sequence length="75" mass="8518">MESTEPTSQEKDGSNTKPHRFFLKKVESRGVGETSKKGKAGERERGEHKSRSFNPTSNLPTWRSRKRSLNSQELG</sequence>
<dbReference type="EMBL" id="HG996467">
    <property type="protein sequence ID" value="CAG1862308.1"/>
    <property type="molecule type" value="Genomic_DNA"/>
</dbReference>
<evidence type="ECO:0000313" key="2">
    <source>
        <dbReference type="EMBL" id="CAG1862308.1"/>
    </source>
</evidence>
<dbReference type="InParanoid" id="A0A804I3R6"/>
<evidence type="ECO:0000256" key="1">
    <source>
        <dbReference type="SAM" id="MobiDB-lite"/>
    </source>
</evidence>
<evidence type="ECO:0000313" key="3">
    <source>
        <dbReference type="EnsemblPlants" id="Ma02_p17170.1"/>
    </source>
</evidence>
<feature type="region of interest" description="Disordered" evidence="1">
    <location>
        <begin position="1"/>
        <end position="75"/>
    </location>
</feature>
<evidence type="ECO:0000313" key="4">
    <source>
        <dbReference type="Proteomes" id="UP000012960"/>
    </source>
</evidence>
<dbReference type="Proteomes" id="UP000012960">
    <property type="component" value="Unplaced"/>
</dbReference>